<accession>A0A834WLG5</accession>
<gene>
    <name evidence="1" type="ORF">G2W53_016377</name>
</gene>
<dbReference type="Proteomes" id="UP000634136">
    <property type="component" value="Unassembled WGS sequence"/>
</dbReference>
<evidence type="ECO:0000313" key="1">
    <source>
        <dbReference type="EMBL" id="KAF7825213.1"/>
    </source>
</evidence>
<dbReference type="AlphaFoldDB" id="A0A834WLG5"/>
<comment type="caution">
    <text evidence="1">The sequence shown here is derived from an EMBL/GenBank/DDBJ whole genome shotgun (WGS) entry which is preliminary data.</text>
</comment>
<reference evidence="1" key="1">
    <citation type="submission" date="2020-09" db="EMBL/GenBank/DDBJ databases">
        <title>Genome-Enabled Discovery of Anthraquinone Biosynthesis in Senna tora.</title>
        <authorList>
            <person name="Kang S.-H."/>
            <person name="Pandey R.P."/>
            <person name="Lee C.-M."/>
            <person name="Sim J.-S."/>
            <person name="Jeong J.-T."/>
            <person name="Choi B.-S."/>
            <person name="Jung M."/>
            <person name="Ginzburg D."/>
            <person name="Zhao K."/>
            <person name="Won S.Y."/>
            <person name="Oh T.-J."/>
            <person name="Yu Y."/>
            <person name="Kim N.-H."/>
            <person name="Lee O.R."/>
            <person name="Lee T.-H."/>
            <person name="Bashyal P."/>
            <person name="Kim T.-S."/>
            <person name="Lee W.-H."/>
            <person name="Kawkins C."/>
            <person name="Kim C.-K."/>
            <person name="Kim J.S."/>
            <person name="Ahn B.O."/>
            <person name="Rhee S.Y."/>
            <person name="Sohng J.K."/>
        </authorList>
    </citation>
    <scope>NUCLEOTIDE SEQUENCE</scope>
    <source>
        <tissue evidence="1">Leaf</tissue>
    </source>
</reference>
<protein>
    <submittedName>
        <fullName evidence="1">Uncharacterized protein</fullName>
    </submittedName>
</protein>
<name>A0A834WLG5_9FABA</name>
<evidence type="ECO:0000313" key="2">
    <source>
        <dbReference type="Proteomes" id="UP000634136"/>
    </source>
</evidence>
<organism evidence="1 2">
    <name type="scientific">Senna tora</name>
    <dbReference type="NCBI Taxonomy" id="362788"/>
    <lineage>
        <taxon>Eukaryota</taxon>
        <taxon>Viridiplantae</taxon>
        <taxon>Streptophyta</taxon>
        <taxon>Embryophyta</taxon>
        <taxon>Tracheophyta</taxon>
        <taxon>Spermatophyta</taxon>
        <taxon>Magnoliopsida</taxon>
        <taxon>eudicotyledons</taxon>
        <taxon>Gunneridae</taxon>
        <taxon>Pentapetalae</taxon>
        <taxon>rosids</taxon>
        <taxon>fabids</taxon>
        <taxon>Fabales</taxon>
        <taxon>Fabaceae</taxon>
        <taxon>Caesalpinioideae</taxon>
        <taxon>Cassia clade</taxon>
        <taxon>Senna</taxon>
    </lineage>
</organism>
<sequence>MESRLGWDQNFGGHHSHILKITVYRKILCDHLRGYGDIQYIVLEKKGHVQLIQSHGNDLSQVIIIQDISFLQIQRSISFVAATQGSDTVKQYALQIIPQWLFSLSNFLAL</sequence>
<keyword evidence="2" id="KW-1185">Reference proteome</keyword>
<dbReference type="EMBL" id="JAAIUW010000006">
    <property type="protein sequence ID" value="KAF7825213.1"/>
    <property type="molecule type" value="Genomic_DNA"/>
</dbReference>
<proteinExistence type="predicted"/>